<dbReference type="EMBL" id="VSSQ01001310">
    <property type="protein sequence ID" value="MPM07198.1"/>
    <property type="molecule type" value="Genomic_DNA"/>
</dbReference>
<gene>
    <name evidence="1" type="ORF">SDC9_53504</name>
</gene>
<reference evidence="1" key="1">
    <citation type="submission" date="2019-08" db="EMBL/GenBank/DDBJ databases">
        <authorList>
            <person name="Kucharzyk K."/>
            <person name="Murdoch R.W."/>
            <person name="Higgins S."/>
            <person name="Loffler F."/>
        </authorList>
    </citation>
    <scope>NUCLEOTIDE SEQUENCE</scope>
</reference>
<evidence type="ECO:0008006" key="2">
    <source>
        <dbReference type="Google" id="ProtNLM"/>
    </source>
</evidence>
<organism evidence="1">
    <name type="scientific">bioreactor metagenome</name>
    <dbReference type="NCBI Taxonomy" id="1076179"/>
    <lineage>
        <taxon>unclassified sequences</taxon>
        <taxon>metagenomes</taxon>
        <taxon>ecological metagenomes</taxon>
    </lineage>
</organism>
<accession>A0A644WUN7</accession>
<evidence type="ECO:0000313" key="1">
    <source>
        <dbReference type="EMBL" id="MPM07198.1"/>
    </source>
</evidence>
<comment type="caution">
    <text evidence="1">The sequence shown here is derived from an EMBL/GenBank/DDBJ whole genome shotgun (WGS) entry which is preliminary data.</text>
</comment>
<name>A0A644WUN7_9ZZZZ</name>
<proteinExistence type="predicted"/>
<protein>
    <recommendedName>
        <fullName evidence="2">DUF6089 domain-containing protein</fullName>
    </recommendedName>
</protein>
<dbReference type="AlphaFoldDB" id="A0A644WUN7"/>
<sequence length="298" mass="34328">MKITWPILFLLTFLIVDTASAQQWRRDRKEYVFGIGASNFLGDLGGADQIGTNGFRDLDWPATRPGMSIGYRYRTGKQNCVKGMMHLAYLSGDDKKTDEIYRNNRNLNFRTPIIEINGQFEWMLTRQREGHRYKLRGIQGWRNINIESYIFIGAGLMWFNPQGSYHTNWVALKPLCTEGQGLVESRKPYHRIQPVIPLGFGFKYAISREWSIGLEYGIRKTWTDYIDDCSTTYFDNDEIRAEKGDIAAYMADPSLGEVPGQSTPNAQRGDPTDHDAYMFAEITFYYKIPRGGFSIPKF</sequence>